<name>A0ABP3P9U3_9GAMM</name>
<dbReference type="Pfam" id="PF00512">
    <property type="entry name" value="HisKA"/>
    <property type="match status" value="1"/>
</dbReference>
<dbReference type="RefSeq" id="WP_226768124.1">
    <property type="nucleotide sequence ID" value="NZ_BAAAEO010000006.1"/>
</dbReference>
<dbReference type="InterPro" id="IPR011006">
    <property type="entry name" value="CheY-like_superfamily"/>
</dbReference>
<dbReference type="PANTHER" id="PTHR45339:SF1">
    <property type="entry name" value="HYBRID SIGNAL TRANSDUCTION HISTIDINE KINASE J"/>
    <property type="match status" value="1"/>
</dbReference>
<dbReference type="InterPro" id="IPR005467">
    <property type="entry name" value="His_kinase_dom"/>
</dbReference>
<keyword evidence="8" id="KW-0547">Nucleotide-binding</keyword>
<dbReference type="SUPFAM" id="SSF47384">
    <property type="entry name" value="Homodimeric domain of signal transducing histidine kinase"/>
    <property type="match status" value="1"/>
</dbReference>
<evidence type="ECO:0000256" key="6">
    <source>
        <dbReference type="ARBA" id="ARBA00022679"/>
    </source>
</evidence>
<dbReference type="PROSITE" id="PS50110">
    <property type="entry name" value="RESPONSE_REGULATORY"/>
    <property type="match status" value="1"/>
</dbReference>
<feature type="transmembrane region" description="Helical" evidence="14">
    <location>
        <begin position="14"/>
        <end position="34"/>
    </location>
</feature>
<dbReference type="SMART" id="SM00388">
    <property type="entry name" value="HisKA"/>
    <property type="match status" value="1"/>
</dbReference>
<feature type="transmembrane region" description="Helical" evidence="14">
    <location>
        <begin position="331"/>
        <end position="350"/>
    </location>
</feature>
<evidence type="ECO:0000256" key="11">
    <source>
        <dbReference type="ARBA" id="ARBA00022989"/>
    </source>
</evidence>
<comment type="caution">
    <text evidence="18">The sequence shown here is derived from an EMBL/GenBank/DDBJ whole genome shotgun (WGS) entry which is preliminary data.</text>
</comment>
<comment type="subcellular location">
    <subcellularLocation>
        <location evidence="2">Cell membrane</location>
        <topology evidence="2">Multi-pass membrane protein</topology>
    </subcellularLocation>
</comment>
<dbReference type="Gene3D" id="1.10.287.130">
    <property type="match status" value="1"/>
</dbReference>
<dbReference type="SUPFAM" id="SSF55874">
    <property type="entry name" value="ATPase domain of HSP90 chaperone/DNA topoisomerase II/histidine kinase"/>
    <property type="match status" value="1"/>
</dbReference>
<dbReference type="SUPFAM" id="SSF55785">
    <property type="entry name" value="PYP-like sensor domain (PAS domain)"/>
    <property type="match status" value="1"/>
</dbReference>
<dbReference type="CDD" id="cd16922">
    <property type="entry name" value="HATPase_EvgS-ArcB-TorS-like"/>
    <property type="match status" value="1"/>
</dbReference>
<dbReference type="InterPro" id="IPR001789">
    <property type="entry name" value="Sig_transdc_resp-reg_receiver"/>
</dbReference>
<dbReference type="InterPro" id="IPR013767">
    <property type="entry name" value="PAS_fold"/>
</dbReference>
<dbReference type="SUPFAM" id="SSF103190">
    <property type="entry name" value="Sensory domain-like"/>
    <property type="match status" value="1"/>
</dbReference>
<dbReference type="PROSITE" id="PS50109">
    <property type="entry name" value="HIS_KIN"/>
    <property type="match status" value="1"/>
</dbReference>
<protein>
    <recommendedName>
        <fullName evidence="3">histidine kinase</fullName>
        <ecNumber evidence="3">2.7.13.3</ecNumber>
    </recommendedName>
</protein>
<keyword evidence="10" id="KW-0067">ATP-binding</keyword>
<evidence type="ECO:0000256" key="2">
    <source>
        <dbReference type="ARBA" id="ARBA00004651"/>
    </source>
</evidence>
<evidence type="ECO:0000256" key="5">
    <source>
        <dbReference type="ARBA" id="ARBA00022553"/>
    </source>
</evidence>
<keyword evidence="11 14" id="KW-1133">Transmembrane helix</keyword>
<dbReference type="CDD" id="cd17546">
    <property type="entry name" value="REC_hyHK_CKI1_RcsC-like"/>
    <property type="match status" value="1"/>
</dbReference>
<feature type="domain" description="PAS" evidence="17">
    <location>
        <begin position="363"/>
        <end position="435"/>
    </location>
</feature>
<accession>A0ABP3P9U3</accession>
<evidence type="ECO:0000256" key="10">
    <source>
        <dbReference type="ARBA" id="ARBA00022840"/>
    </source>
</evidence>
<evidence type="ECO:0000259" key="17">
    <source>
        <dbReference type="PROSITE" id="PS50112"/>
    </source>
</evidence>
<dbReference type="SMART" id="SM00091">
    <property type="entry name" value="PAS"/>
    <property type="match status" value="1"/>
</dbReference>
<keyword evidence="4" id="KW-1003">Cell membrane</keyword>
<dbReference type="NCBIfam" id="TIGR00229">
    <property type="entry name" value="sensory_box"/>
    <property type="match status" value="1"/>
</dbReference>
<comment type="catalytic activity">
    <reaction evidence="1">
        <text>ATP + protein L-histidine = ADP + protein N-phospho-L-histidine.</text>
        <dbReference type="EC" id="2.7.13.3"/>
    </reaction>
</comment>
<proteinExistence type="predicted"/>
<dbReference type="InterPro" id="IPR003661">
    <property type="entry name" value="HisK_dim/P_dom"/>
</dbReference>
<keyword evidence="5 13" id="KW-0597">Phosphoprotein</keyword>
<keyword evidence="7 14" id="KW-0812">Transmembrane</keyword>
<evidence type="ECO:0000256" key="3">
    <source>
        <dbReference type="ARBA" id="ARBA00012438"/>
    </source>
</evidence>
<evidence type="ECO:0000256" key="12">
    <source>
        <dbReference type="ARBA" id="ARBA00023012"/>
    </source>
</evidence>
<feature type="domain" description="Response regulatory" evidence="16">
    <location>
        <begin position="902"/>
        <end position="1025"/>
    </location>
</feature>
<dbReference type="SUPFAM" id="SSF52172">
    <property type="entry name" value="CheY-like"/>
    <property type="match status" value="1"/>
</dbReference>
<dbReference type="Pfam" id="PF21623">
    <property type="entry name" value="HK_sensor_dom_bact"/>
    <property type="match status" value="1"/>
</dbReference>
<evidence type="ECO:0000259" key="16">
    <source>
        <dbReference type="PROSITE" id="PS50110"/>
    </source>
</evidence>
<evidence type="ECO:0000259" key="15">
    <source>
        <dbReference type="PROSITE" id="PS50109"/>
    </source>
</evidence>
<reference evidence="19" key="1">
    <citation type="journal article" date="2019" name="Int. J. Syst. Evol. Microbiol.">
        <title>The Global Catalogue of Microorganisms (GCM) 10K type strain sequencing project: providing services to taxonomists for standard genome sequencing and annotation.</title>
        <authorList>
            <consortium name="The Broad Institute Genomics Platform"/>
            <consortium name="The Broad Institute Genome Sequencing Center for Infectious Disease"/>
            <person name="Wu L."/>
            <person name="Ma J."/>
        </authorList>
    </citation>
    <scope>NUCLEOTIDE SEQUENCE [LARGE SCALE GENOMIC DNA]</scope>
    <source>
        <strain evidence="19">JCM 14331</strain>
    </source>
</reference>
<feature type="domain" description="Histidine kinase" evidence="15">
    <location>
        <begin position="527"/>
        <end position="747"/>
    </location>
</feature>
<evidence type="ECO:0000256" key="9">
    <source>
        <dbReference type="ARBA" id="ARBA00022777"/>
    </source>
</evidence>
<dbReference type="CDD" id="cd00082">
    <property type="entry name" value="HisKA"/>
    <property type="match status" value="1"/>
</dbReference>
<organism evidence="18 19">
    <name type="scientific">Rheinheimera aquimaris</name>
    <dbReference type="NCBI Taxonomy" id="412437"/>
    <lineage>
        <taxon>Bacteria</taxon>
        <taxon>Pseudomonadati</taxon>
        <taxon>Pseudomonadota</taxon>
        <taxon>Gammaproteobacteria</taxon>
        <taxon>Chromatiales</taxon>
        <taxon>Chromatiaceae</taxon>
        <taxon>Rheinheimera</taxon>
    </lineage>
</organism>
<dbReference type="InterPro" id="IPR035965">
    <property type="entry name" value="PAS-like_dom_sf"/>
</dbReference>
<evidence type="ECO:0000256" key="13">
    <source>
        <dbReference type="PROSITE-ProRule" id="PRU00169"/>
    </source>
</evidence>
<dbReference type="CDD" id="cd00130">
    <property type="entry name" value="PAS"/>
    <property type="match status" value="1"/>
</dbReference>
<dbReference type="InterPro" id="IPR048760">
    <property type="entry name" value="VP0354-like_sensor_dom"/>
</dbReference>
<dbReference type="InterPro" id="IPR029151">
    <property type="entry name" value="Sensor-like_sf"/>
</dbReference>
<dbReference type="Gene3D" id="3.40.50.2300">
    <property type="match status" value="1"/>
</dbReference>
<keyword evidence="14" id="KW-0472">Membrane</keyword>
<feature type="modified residue" description="4-aspartylphosphate" evidence="13">
    <location>
        <position position="955"/>
    </location>
</feature>
<dbReference type="InterPro" id="IPR003594">
    <property type="entry name" value="HATPase_dom"/>
</dbReference>
<dbReference type="EC" id="2.7.13.3" evidence="3"/>
<keyword evidence="12" id="KW-0902">Two-component regulatory system</keyword>
<evidence type="ECO:0000256" key="1">
    <source>
        <dbReference type="ARBA" id="ARBA00000085"/>
    </source>
</evidence>
<evidence type="ECO:0000313" key="18">
    <source>
        <dbReference type="EMBL" id="GAA0563249.1"/>
    </source>
</evidence>
<dbReference type="InterPro" id="IPR004358">
    <property type="entry name" value="Sig_transdc_His_kin-like_C"/>
</dbReference>
<dbReference type="Pfam" id="PF00072">
    <property type="entry name" value="Response_reg"/>
    <property type="match status" value="1"/>
</dbReference>
<dbReference type="SMART" id="SM00448">
    <property type="entry name" value="REC"/>
    <property type="match status" value="1"/>
</dbReference>
<keyword evidence="19" id="KW-1185">Reference proteome</keyword>
<dbReference type="Gene3D" id="3.30.450.20">
    <property type="entry name" value="PAS domain"/>
    <property type="match status" value="2"/>
</dbReference>
<gene>
    <name evidence="18" type="ORF">GCM10009098_34220</name>
</gene>
<evidence type="ECO:0000256" key="8">
    <source>
        <dbReference type="ARBA" id="ARBA00022741"/>
    </source>
</evidence>
<dbReference type="PROSITE" id="PS50112">
    <property type="entry name" value="PAS"/>
    <property type="match status" value="1"/>
</dbReference>
<dbReference type="Proteomes" id="UP001501169">
    <property type="component" value="Unassembled WGS sequence"/>
</dbReference>
<dbReference type="InterPro" id="IPR000014">
    <property type="entry name" value="PAS"/>
</dbReference>
<dbReference type="PRINTS" id="PR00344">
    <property type="entry name" value="BCTRLSENSOR"/>
</dbReference>
<sequence>MTVPAYLRTLNRNWLPFVGIIIVLLSALAVYFGFSGYTYTQLNKQQSELLDKANALAVKTVSDSLQESISEVEFLHATPPVSGIARAQLHGGIDPKDGTTTQQWRKRLETIFTAYLQTNSEIRQIRYIGKADNGKEIVRVERSAGKVVVTPPDLLQPKADSDYFRDILQLNTNEHYISDVTLNREHGRVETPIWPTFRVAKPVFDENYVFFGFIILNIDASNLLDTIQNSAKNSGYSLFAIDQNGYFVASPYEELTFGFDLGNENVRWDVLTDKADIPWAGKITKLTVDDVNYTLIGRKVLLSGKDNRALYIVSGLPEASLDEMWAKQRNYIILLIAALVLVLAAVIYAYQHFLNKLLRLYNDQSRYEAIISGSSDAILNVDKYGNILSCNESASYLFGLSEEDAKEKNIRELLPLAPTETRLDSQVFQDVIDKNNAISVEMEIALNSNKSKTFLINLSPVIPQNEALKASVAAIIRDITETKDYQSKIIAINESLEHQVADRTRELMEATKQAITANQTKSAFVANISHEIRTPLNGIGGMLELLNREKLTDRQSSYLSMAKSSVSTLSVLINDLLDLSKIESGKLDIEPNSFNIIETVSSVIATMVFKAQEKGFALHVDFSDVHHENLIADSYRLKQVIINLIGNAIKFTDKGYVLVAVSTKLAGKNVIAEVTVKDTGIGISASQQEKLFRPFTQADASIAKEFGGTGLGLSISKQLVNLLGGVISVKSVENEGSEFTFSIQALIDPNADYKVVAPVMAGTKCHVLIRSELERTLLIQQLNVWQAQSEILDSVSDLYTFPDNLLPDLIISDEECLDAEFITWQQKKAGQKKCKLIFISNINSSSHVVTENDIRAKITRPILPMQILLSLKLLRLPELKHAVSEDNSPLPVENGYGSEKYTVLIVDDNEINRFVAEGLLEKYPITTLTAQNGAEAISIIKEQMENNPLHLVLMDCQMPVMNGFEATKLIRAGEAGSQAASIPIIAMTAGAMSGDKDSCIQSGMNDFISKPLEPSVFEAKVMQWLGKMKKINADSASAQNT</sequence>
<dbReference type="Pfam" id="PF00989">
    <property type="entry name" value="PAS"/>
    <property type="match status" value="1"/>
</dbReference>
<dbReference type="SMART" id="SM00387">
    <property type="entry name" value="HATPase_c"/>
    <property type="match status" value="1"/>
</dbReference>
<dbReference type="Gene3D" id="3.30.565.10">
    <property type="entry name" value="Histidine kinase-like ATPase, C-terminal domain"/>
    <property type="match status" value="1"/>
</dbReference>
<dbReference type="PANTHER" id="PTHR45339">
    <property type="entry name" value="HYBRID SIGNAL TRANSDUCTION HISTIDINE KINASE J"/>
    <property type="match status" value="1"/>
</dbReference>
<dbReference type="Pfam" id="PF02518">
    <property type="entry name" value="HATPase_c"/>
    <property type="match status" value="1"/>
</dbReference>
<dbReference type="EMBL" id="BAAAEO010000006">
    <property type="protein sequence ID" value="GAA0563249.1"/>
    <property type="molecule type" value="Genomic_DNA"/>
</dbReference>
<dbReference type="InterPro" id="IPR036097">
    <property type="entry name" value="HisK_dim/P_sf"/>
</dbReference>
<evidence type="ECO:0000256" key="4">
    <source>
        <dbReference type="ARBA" id="ARBA00022475"/>
    </source>
</evidence>
<evidence type="ECO:0000313" key="19">
    <source>
        <dbReference type="Proteomes" id="UP001501169"/>
    </source>
</evidence>
<keyword evidence="6" id="KW-0808">Transferase</keyword>
<keyword evidence="9" id="KW-0418">Kinase</keyword>
<dbReference type="InterPro" id="IPR036890">
    <property type="entry name" value="HATPase_C_sf"/>
</dbReference>
<evidence type="ECO:0000256" key="14">
    <source>
        <dbReference type="SAM" id="Phobius"/>
    </source>
</evidence>
<evidence type="ECO:0000256" key="7">
    <source>
        <dbReference type="ARBA" id="ARBA00022692"/>
    </source>
</evidence>